<dbReference type="Gene3D" id="2.60.40.790">
    <property type="match status" value="1"/>
</dbReference>
<name>A0AAQ3JMJ3_9LILI</name>
<dbReference type="PANTHER" id="PTHR11527">
    <property type="entry name" value="HEAT-SHOCK PROTEIN 20 FAMILY MEMBER"/>
    <property type="match status" value="1"/>
</dbReference>
<dbReference type="InterPro" id="IPR031107">
    <property type="entry name" value="Small_HSP"/>
</dbReference>
<organism evidence="5 6">
    <name type="scientific">Canna indica</name>
    <name type="common">Indian-shot</name>
    <dbReference type="NCBI Taxonomy" id="4628"/>
    <lineage>
        <taxon>Eukaryota</taxon>
        <taxon>Viridiplantae</taxon>
        <taxon>Streptophyta</taxon>
        <taxon>Embryophyta</taxon>
        <taxon>Tracheophyta</taxon>
        <taxon>Spermatophyta</taxon>
        <taxon>Magnoliopsida</taxon>
        <taxon>Liliopsida</taxon>
        <taxon>Zingiberales</taxon>
        <taxon>Cannaceae</taxon>
        <taxon>Canna</taxon>
    </lineage>
</organism>
<evidence type="ECO:0000313" key="6">
    <source>
        <dbReference type="Proteomes" id="UP001327560"/>
    </source>
</evidence>
<evidence type="ECO:0000259" key="4">
    <source>
        <dbReference type="PROSITE" id="PS01031"/>
    </source>
</evidence>
<dbReference type="Pfam" id="PF00011">
    <property type="entry name" value="HSP20"/>
    <property type="match status" value="1"/>
</dbReference>
<protein>
    <submittedName>
        <fullName evidence="5">16.9 kDa class I heat shock protein 1</fullName>
    </submittedName>
</protein>
<reference evidence="5 6" key="1">
    <citation type="submission" date="2023-10" db="EMBL/GenBank/DDBJ databases">
        <title>Chromosome-scale genome assembly provides insights into flower coloration mechanisms of Canna indica.</title>
        <authorList>
            <person name="Li C."/>
        </authorList>
    </citation>
    <scope>NUCLEOTIDE SEQUENCE [LARGE SCALE GENOMIC DNA]</scope>
    <source>
        <tissue evidence="5">Flower</tissue>
    </source>
</reference>
<dbReference type="AlphaFoldDB" id="A0AAQ3JMJ3"/>
<dbReference type="CDD" id="cd06472">
    <property type="entry name" value="ACD_ScHsp26_like"/>
    <property type="match status" value="1"/>
</dbReference>
<comment type="similarity">
    <text evidence="2 3">Belongs to the small heat shock protein (HSP20) family.</text>
</comment>
<dbReference type="FunFam" id="2.60.40.790:FF:000053">
    <property type="entry name" value="17.5 kDa class I heat shock protein"/>
    <property type="match status" value="1"/>
</dbReference>
<dbReference type="InterPro" id="IPR008978">
    <property type="entry name" value="HSP20-like_chaperone"/>
</dbReference>
<dbReference type="PROSITE" id="PS01031">
    <property type="entry name" value="SHSP"/>
    <property type="match status" value="1"/>
</dbReference>
<feature type="domain" description="SHSP" evidence="4">
    <location>
        <begin position="44"/>
        <end position="155"/>
    </location>
</feature>
<dbReference type="EMBL" id="CP136890">
    <property type="protein sequence ID" value="WOK91604.1"/>
    <property type="molecule type" value="Genomic_DNA"/>
</dbReference>
<evidence type="ECO:0000256" key="1">
    <source>
        <dbReference type="ARBA" id="ARBA00023016"/>
    </source>
</evidence>
<proteinExistence type="inferred from homology"/>
<accession>A0AAQ3JMJ3</accession>
<keyword evidence="6" id="KW-1185">Reference proteome</keyword>
<evidence type="ECO:0000313" key="5">
    <source>
        <dbReference type="EMBL" id="WOK91604.1"/>
    </source>
</evidence>
<dbReference type="SUPFAM" id="SSF49764">
    <property type="entry name" value="HSP20-like chaperones"/>
    <property type="match status" value="1"/>
</dbReference>
<sequence>MSSPIPWGGGRGVFDPFSQDVWDPLAGFGSLSAWDVGRRDGGDGTTTLARTNVDWRETDNAHIFAAEIPGVRKEEVKVEVEEGNILRISGERSKEQEDKGDTWHRVERRRGQFSRRFRLPENANMEDVKCTLENGVLTVAIPKKEQQAAPRNTSC</sequence>
<dbReference type="InterPro" id="IPR002068">
    <property type="entry name" value="A-crystallin/Hsp20_dom"/>
</dbReference>
<keyword evidence="1 5" id="KW-0346">Stress response</keyword>
<gene>
    <name evidence="5" type="ORF">Cni_G00295</name>
</gene>
<evidence type="ECO:0000256" key="2">
    <source>
        <dbReference type="PROSITE-ProRule" id="PRU00285"/>
    </source>
</evidence>
<dbReference type="Proteomes" id="UP001327560">
    <property type="component" value="Chromosome 1"/>
</dbReference>
<evidence type="ECO:0000256" key="3">
    <source>
        <dbReference type="RuleBase" id="RU003616"/>
    </source>
</evidence>